<evidence type="ECO:0000256" key="3">
    <source>
        <dbReference type="ARBA" id="ARBA00022525"/>
    </source>
</evidence>
<organism evidence="7 8">
    <name type="scientific">Opisthorchis felineus</name>
    <dbReference type="NCBI Taxonomy" id="147828"/>
    <lineage>
        <taxon>Eukaryota</taxon>
        <taxon>Metazoa</taxon>
        <taxon>Spiralia</taxon>
        <taxon>Lophotrochozoa</taxon>
        <taxon>Platyhelminthes</taxon>
        <taxon>Trematoda</taxon>
        <taxon>Digenea</taxon>
        <taxon>Opisthorchiida</taxon>
        <taxon>Opisthorchiata</taxon>
        <taxon>Opisthorchiidae</taxon>
        <taxon>Opisthorchis</taxon>
    </lineage>
</organism>
<comment type="similarity">
    <text evidence="2">Belongs to the granulin family.</text>
</comment>
<keyword evidence="5" id="KW-0732">Signal</keyword>
<reference evidence="7 8" key="1">
    <citation type="journal article" date="2019" name="BMC Genomics">
        <title>New insights from Opisthorchis felineus genome: update on genomics of the epidemiologically important liver flukes.</title>
        <authorList>
            <person name="Ershov N.I."/>
            <person name="Mordvinov V.A."/>
            <person name="Prokhortchouk E.B."/>
            <person name="Pakharukova M.Y."/>
            <person name="Gunbin K.V."/>
            <person name="Ustyantsev K."/>
            <person name="Genaev M.A."/>
            <person name="Blinov A.G."/>
            <person name="Mazur A."/>
            <person name="Boulygina E."/>
            <person name="Tsygankova S."/>
            <person name="Khrameeva E."/>
            <person name="Chekanov N."/>
            <person name="Fan G."/>
            <person name="Xiao A."/>
            <person name="Zhang H."/>
            <person name="Xu X."/>
            <person name="Yang H."/>
            <person name="Solovyev V."/>
            <person name="Lee S.M."/>
            <person name="Liu X."/>
            <person name="Afonnikov D.A."/>
            <person name="Skryabin K.G."/>
        </authorList>
    </citation>
    <scope>NUCLEOTIDE SEQUENCE [LARGE SCALE GENOMIC DNA]</scope>
    <source>
        <strain evidence="7">AK-0245</strain>
        <tissue evidence="7">Whole organism</tissue>
    </source>
</reference>
<dbReference type="OrthoDB" id="5854875at2759"/>
<dbReference type="PANTHER" id="PTHR12274">
    <property type="entry name" value="GRANULIN"/>
    <property type="match status" value="1"/>
</dbReference>
<feature type="signal peptide" evidence="5">
    <location>
        <begin position="1"/>
        <end position="18"/>
    </location>
</feature>
<protein>
    <recommendedName>
        <fullName evidence="6">Granulins domain-containing protein</fullName>
    </recommendedName>
</protein>
<dbReference type="STRING" id="147828.A0A4S2LGY8"/>
<comment type="subcellular location">
    <subcellularLocation>
        <location evidence="1">Secreted</location>
    </subcellularLocation>
</comment>
<evidence type="ECO:0000313" key="8">
    <source>
        <dbReference type="Proteomes" id="UP000308267"/>
    </source>
</evidence>
<name>A0A4S2LGY8_OPIFE</name>
<dbReference type="Gene3D" id="2.10.25.160">
    <property type="entry name" value="Granulin"/>
    <property type="match status" value="1"/>
</dbReference>
<dbReference type="Proteomes" id="UP000308267">
    <property type="component" value="Unassembled WGS sequence"/>
</dbReference>
<keyword evidence="3" id="KW-0964">Secreted</keyword>
<dbReference type="PANTHER" id="PTHR12274:SF3">
    <property type="entry name" value="PROGRANULIN"/>
    <property type="match status" value="1"/>
</dbReference>
<evidence type="ECO:0000259" key="6">
    <source>
        <dbReference type="PROSITE" id="PS00799"/>
    </source>
</evidence>
<proteinExistence type="inferred from homology"/>
<gene>
    <name evidence="7" type="ORF">CRM22_007210</name>
</gene>
<sequence length="134" mass="15003">MIQLRLLTIMLISVVVLSYRTDGVPKYLQWRVKTGTGFRVPIRNPVCSDPVYRCPDDQTCCQAHVGFGCCPMPDATCCNDREHCCPNGTYCAADGRCVRKSSALSPAAFTFAFEARRIKQDYDKHANLFSESLL</sequence>
<dbReference type="InterPro" id="IPR037277">
    <property type="entry name" value="Granulin_sf"/>
</dbReference>
<dbReference type="GO" id="GO:0005576">
    <property type="term" value="C:extracellular region"/>
    <property type="evidence" value="ECO:0007669"/>
    <property type="project" value="UniProtKB-SubCell"/>
</dbReference>
<evidence type="ECO:0000256" key="5">
    <source>
        <dbReference type="SAM" id="SignalP"/>
    </source>
</evidence>
<dbReference type="PROSITE" id="PS00799">
    <property type="entry name" value="GRANULINS"/>
    <property type="match status" value="1"/>
</dbReference>
<dbReference type="EMBL" id="SJOL01007377">
    <property type="protein sequence ID" value="TGZ62842.1"/>
    <property type="molecule type" value="Genomic_DNA"/>
</dbReference>
<keyword evidence="8" id="KW-1185">Reference proteome</keyword>
<evidence type="ECO:0000256" key="4">
    <source>
        <dbReference type="ARBA" id="ARBA00023157"/>
    </source>
</evidence>
<feature type="domain" description="Granulins" evidence="6">
    <location>
        <begin position="78"/>
        <end position="91"/>
    </location>
</feature>
<dbReference type="InterPro" id="IPR000118">
    <property type="entry name" value="Granulin"/>
</dbReference>
<evidence type="ECO:0000256" key="2">
    <source>
        <dbReference type="ARBA" id="ARBA00010093"/>
    </source>
</evidence>
<evidence type="ECO:0000313" key="7">
    <source>
        <dbReference type="EMBL" id="TGZ62842.1"/>
    </source>
</evidence>
<keyword evidence="4" id="KW-1015">Disulfide bond</keyword>
<feature type="chain" id="PRO_5020242503" description="Granulins domain-containing protein" evidence="5">
    <location>
        <begin position="19"/>
        <end position="134"/>
    </location>
</feature>
<dbReference type="SMART" id="SM00277">
    <property type="entry name" value="GRAN"/>
    <property type="match status" value="1"/>
</dbReference>
<accession>A0A4S2LGY8</accession>
<dbReference type="InterPro" id="IPR039036">
    <property type="entry name" value="Granulin_fam"/>
</dbReference>
<comment type="caution">
    <text evidence="7">The sequence shown here is derived from an EMBL/GenBank/DDBJ whole genome shotgun (WGS) entry which is preliminary data.</text>
</comment>
<dbReference type="Pfam" id="PF00396">
    <property type="entry name" value="Granulin"/>
    <property type="match status" value="1"/>
</dbReference>
<dbReference type="AlphaFoldDB" id="A0A4S2LGY8"/>
<evidence type="ECO:0000256" key="1">
    <source>
        <dbReference type="ARBA" id="ARBA00004613"/>
    </source>
</evidence>